<dbReference type="Proteomes" id="UP000243499">
    <property type="component" value="Chromosome 9"/>
</dbReference>
<organism evidence="5">
    <name type="scientific">Panicum hallii</name>
    <dbReference type="NCBI Taxonomy" id="206008"/>
    <lineage>
        <taxon>Eukaryota</taxon>
        <taxon>Viridiplantae</taxon>
        <taxon>Streptophyta</taxon>
        <taxon>Embryophyta</taxon>
        <taxon>Tracheophyta</taxon>
        <taxon>Spermatophyta</taxon>
        <taxon>Magnoliopsida</taxon>
        <taxon>Liliopsida</taxon>
        <taxon>Poales</taxon>
        <taxon>Poaceae</taxon>
        <taxon>PACMAD clade</taxon>
        <taxon>Panicoideae</taxon>
        <taxon>Panicodae</taxon>
        <taxon>Paniceae</taxon>
        <taxon>Panicinae</taxon>
        <taxon>Panicum</taxon>
        <taxon>Panicum sect. Panicum</taxon>
    </lineage>
</organism>
<evidence type="ECO:0000256" key="1">
    <source>
        <dbReference type="ARBA" id="ARBA00004906"/>
    </source>
</evidence>
<dbReference type="InterPro" id="IPR000210">
    <property type="entry name" value="BTB/POZ_dom"/>
</dbReference>
<feature type="domain" description="BTB" evidence="3">
    <location>
        <begin position="241"/>
        <end position="311"/>
    </location>
</feature>
<evidence type="ECO:0008006" key="6">
    <source>
        <dbReference type="Google" id="ProtNLM"/>
    </source>
</evidence>
<name>A0A2T8I2E5_9POAL</name>
<accession>A0A2T8I2E5</accession>
<dbReference type="PANTHER" id="PTHR26379:SF215">
    <property type="entry name" value="BTB DOMAIN-CONTAINING PROTEIN"/>
    <property type="match status" value="1"/>
</dbReference>
<dbReference type="PROSITE" id="PS50144">
    <property type="entry name" value="MATH"/>
    <property type="match status" value="1"/>
</dbReference>
<evidence type="ECO:0000259" key="3">
    <source>
        <dbReference type="PROSITE" id="PS50097"/>
    </source>
</evidence>
<dbReference type="PANTHER" id="PTHR26379">
    <property type="entry name" value="BTB/POZ AND MATH DOMAIN-CONTAINING PROTEIN 1"/>
    <property type="match status" value="1"/>
</dbReference>
<dbReference type="SUPFAM" id="SSF54695">
    <property type="entry name" value="POZ domain"/>
    <property type="match status" value="1"/>
</dbReference>
<dbReference type="Pfam" id="PF00651">
    <property type="entry name" value="BTB"/>
    <property type="match status" value="1"/>
</dbReference>
<dbReference type="CDD" id="cd00121">
    <property type="entry name" value="MATH"/>
    <property type="match status" value="1"/>
</dbReference>
<dbReference type="SUPFAM" id="SSF49599">
    <property type="entry name" value="TRAF domain-like"/>
    <property type="match status" value="1"/>
</dbReference>
<dbReference type="InterPro" id="IPR056423">
    <property type="entry name" value="BACK_BPM_SPOP"/>
</dbReference>
<dbReference type="Gene3D" id="2.60.210.10">
    <property type="entry name" value="Apoptosis, Tumor Necrosis Factor Receptor Associated Protein 2, Chain A"/>
    <property type="match status" value="1"/>
</dbReference>
<dbReference type="Gene3D" id="3.30.710.10">
    <property type="entry name" value="Potassium Channel Kv1.1, Chain A"/>
    <property type="match status" value="1"/>
</dbReference>
<reference evidence="5" key="1">
    <citation type="submission" date="2018-04" db="EMBL/GenBank/DDBJ databases">
        <title>WGS assembly of Panicum hallii.</title>
        <authorList>
            <person name="Lovell J."/>
            <person name="Jenkins J."/>
            <person name="Lowry D."/>
            <person name="Mamidi S."/>
            <person name="Sreedasyam A."/>
            <person name="Weng X."/>
            <person name="Barry K."/>
            <person name="Bonette J."/>
            <person name="Campitelli B."/>
            <person name="Daum C."/>
            <person name="Gordon S."/>
            <person name="Gould B."/>
            <person name="Lipzen A."/>
            <person name="Macqueen A."/>
            <person name="Palacio-Mejia J."/>
            <person name="Plott C."/>
            <person name="Shakirov E."/>
            <person name="Shu S."/>
            <person name="Yoshinaga Y."/>
            <person name="Zane M."/>
            <person name="Rokhsar D."/>
            <person name="Grimwood J."/>
            <person name="Schmutz J."/>
            <person name="Juenger T."/>
        </authorList>
    </citation>
    <scope>NUCLEOTIDE SEQUENCE [LARGE SCALE GENOMIC DNA]</scope>
    <source>
        <strain evidence="5">FIL2</strain>
    </source>
</reference>
<dbReference type="SMART" id="SM00225">
    <property type="entry name" value="BTB"/>
    <property type="match status" value="1"/>
</dbReference>
<dbReference type="Pfam" id="PF24570">
    <property type="entry name" value="BACK_BPM_SPOP"/>
    <property type="match status" value="1"/>
</dbReference>
<dbReference type="InterPro" id="IPR045005">
    <property type="entry name" value="BPM1-6"/>
</dbReference>
<evidence type="ECO:0000259" key="4">
    <source>
        <dbReference type="PROSITE" id="PS50144"/>
    </source>
</evidence>
<protein>
    <recommendedName>
        <fullName evidence="6">BTB domain-containing protein</fullName>
    </recommendedName>
</protein>
<comment type="similarity">
    <text evidence="2">Belongs to the Tdpoz family.</text>
</comment>
<dbReference type="GO" id="GO:0016567">
    <property type="term" value="P:protein ubiquitination"/>
    <property type="evidence" value="ECO:0007669"/>
    <property type="project" value="InterPro"/>
</dbReference>
<dbReference type="PROSITE" id="PS50097">
    <property type="entry name" value="BTB"/>
    <property type="match status" value="1"/>
</dbReference>
<dbReference type="InterPro" id="IPR011333">
    <property type="entry name" value="SKP1/BTB/POZ_sf"/>
</dbReference>
<dbReference type="InterPro" id="IPR008974">
    <property type="entry name" value="TRAF-like"/>
</dbReference>
<dbReference type="EMBL" id="CM008054">
    <property type="protein sequence ID" value="PVH31846.1"/>
    <property type="molecule type" value="Genomic_DNA"/>
</dbReference>
<dbReference type="Pfam" id="PF22486">
    <property type="entry name" value="MATH_2"/>
    <property type="match status" value="1"/>
</dbReference>
<feature type="domain" description="MATH" evidence="4">
    <location>
        <begin position="77"/>
        <end position="205"/>
    </location>
</feature>
<evidence type="ECO:0000256" key="2">
    <source>
        <dbReference type="ARBA" id="ARBA00010846"/>
    </source>
</evidence>
<dbReference type="InterPro" id="IPR002083">
    <property type="entry name" value="MATH/TRAF_dom"/>
</dbReference>
<comment type="pathway">
    <text evidence="1">Protein modification; protein ubiquitination.</text>
</comment>
<gene>
    <name evidence="5" type="ORF">PAHAL_9G247000</name>
</gene>
<proteinExistence type="inferred from homology"/>
<dbReference type="CDD" id="cd18280">
    <property type="entry name" value="BTB_POZ_BPM_plant"/>
    <property type="match status" value="1"/>
</dbReference>
<dbReference type="Gramene" id="PVH31846">
    <property type="protein sequence ID" value="PVH31846"/>
    <property type="gene ID" value="PAHAL_9G247000"/>
</dbReference>
<sequence>MPRRAGSARAIRFTPIGLPPGAAEDPEFAAAAAAGVPWGYFPISTAGTNWVGPSSAIAAAVAAPPGSSSAIVAAGARGYHVLRIDGYSRTRSVVPNGKYIESSPFRAAGHTWTIKYYPNGINSRATGCISLFLVLKDPVADRLMVQFWFSFLDQLDQQTPAYLGTIPPSKFKADGSWGRNEFIRSENLELSGRLMDDGFTVRCDLIVAGEIRTEGTAPSVVVPPSDCLQHLGALLLSGQGADVRFLVGGKTFSAHRCVLAARSRVFNAQLFGAMREAIASEESVIQIDGMAPQVFESLLHFIYTDSLLEMEGLDEAAAAAMAQHLLEAADRYDLQRLKLMCEDRLCQHIDVSTVATTLALAEQHHCQGLKEACYEFLRSSKTLNEVMETDGFQHLVKSCPSALFELMSKLAER</sequence>
<dbReference type="AlphaFoldDB" id="A0A2T8I2E5"/>
<dbReference type="Gene3D" id="1.25.40.420">
    <property type="match status" value="1"/>
</dbReference>
<evidence type="ECO:0000313" key="5">
    <source>
        <dbReference type="EMBL" id="PVH31846.1"/>
    </source>
</evidence>